<dbReference type="PANTHER" id="PTHR10543">
    <property type="entry name" value="BETA-CAROTENE DIOXYGENASE"/>
    <property type="match status" value="1"/>
</dbReference>
<dbReference type="Proteomes" id="UP000011863">
    <property type="component" value="Chromosome"/>
</dbReference>
<sequence length="459" mass="50987">MTTIDEPTTADLPWHLRENRAPVTDEVTLTGLEVTGSIPPELNGRYLRNGANPLTGTSEHWFLGDGMIHGIELSNGTANWYRNRYVRTPLHANPGVDRMELGYIDPETISFNFEISTANTHVIGHAGKILALEEGAFPYELTRELDTVGPCTFDGKLTTQMTAHPKTCGETGEMLFFGYSSLPPYLTYHRVSAAGELIQSTEITVNGPTMMHDFVISRNHSVFMDLPAIFDMELAMTGGMPIRWSDDYPARFGVMPRAGGDADVKWFDVEPCYVFHTLNAYDIGDEVVVHGCRLNEIWRDGAEVGDPDSISDDEAPRMWEWRFNMVTGAVSERQLDDRFSEFPRVPDSKVGLQGRYGYTMSTTDDKTAGEIFKYDMADGGSRTSHVFPKGQFPGEPVFVPADGATNEDDGYLLTFVHDETTNTSHLTILDASSIESDPVAQVHLPRRIPTGFHGSWVAD</sequence>
<reference evidence="7 8" key="1">
    <citation type="journal article" date="2013" name="Int. J. Syst. Evol. Microbiol.">
        <title>Ilumatobacter nonamiense sp. nov. and Ilumatobacter coccineum sp. nov., isolated from seashore sand.</title>
        <authorList>
            <person name="Matsumoto A."/>
            <person name="Kasai H."/>
            <person name="Matsuo Y."/>
            <person name="Shizuri Y."/>
            <person name="Ichikawa N."/>
            <person name="Fujita N."/>
            <person name="Omura S."/>
            <person name="Takahashi Y."/>
        </authorList>
    </citation>
    <scope>NUCLEOTIDE SEQUENCE [LARGE SCALE GENOMIC DNA]</scope>
    <source>
        <strain evidence="8">NBRC 103263 / KCTC 29153 / YM16-304</strain>
    </source>
</reference>
<dbReference type="InterPro" id="IPR004294">
    <property type="entry name" value="Carotenoid_Oase"/>
</dbReference>
<dbReference type="OrthoDB" id="6636843at2"/>
<proteinExistence type="inferred from homology"/>
<evidence type="ECO:0000256" key="1">
    <source>
        <dbReference type="ARBA" id="ARBA00006787"/>
    </source>
</evidence>
<feature type="binding site" evidence="5">
    <location>
        <position position="164"/>
    </location>
    <ligand>
        <name>Fe cation</name>
        <dbReference type="ChEBI" id="CHEBI:24875"/>
        <note>catalytic</note>
    </ligand>
</feature>
<feature type="binding site" evidence="5">
    <location>
        <position position="453"/>
    </location>
    <ligand>
        <name>Fe cation</name>
        <dbReference type="ChEBI" id="CHEBI:24875"/>
        <note>catalytic</note>
    </ligand>
</feature>
<keyword evidence="6 7" id="KW-0223">Dioxygenase</keyword>
<evidence type="ECO:0000256" key="4">
    <source>
        <dbReference type="ARBA" id="ARBA00023004"/>
    </source>
</evidence>
<comment type="similarity">
    <text evidence="1 6">Belongs to the carotenoid oxygenase family.</text>
</comment>
<dbReference type="RefSeq" id="WP_015439650.1">
    <property type="nucleotide sequence ID" value="NC_020520.1"/>
</dbReference>
<dbReference type="EMBL" id="AP012057">
    <property type="protein sequence ID" value="BAN00402.1"/>
    <property type="molecule type" value="Genomic_DNA"/>
</dbReference>
<dbReference type="AlphaFoldDB" id="A0A6C7E1J2"/>
<dbReference type="EC" id="1.13.11.-" evidence="6"/>
<comment type="cofactor">
    <cofactor evidence="5 6">
        <name>Fe(2+)</name>
        <dbReference type="ChEBI" id="CHEBI:29033"/>
    </cofactor>
    <text evidence="5 6">Binds 1 Fe(2+) ion per subunit.</text>
</comment>
<evidence type="ECO:0000256" key="5">
    <source>
        <dbReference type="PIRSR" id="PIRSR604294-1"/>
    </source>
</evidence>
<dbReference type="GO" id="GO:0046872">
    <property type="term" value="F:metal ion binding"/>
    <property type="evidence" value="ECO:0007669"/>
    <property type="project" value="UniProtKB-KW"/>
</dbReference>
<feature type="binding site" evidence="5">
    <location>
        <position position="212"/>
    </location>
    <ligand>
        <name>Fe cation</name>
        <dbReference type="ChEBI" id="CHEBI:24875"/>
        <note>catalytic</note>
    </ligand>
</feature>
<evidence type="ECO:0000313" key="7">
    <source>
        <dbReference type="EMBL" id="BAN00402.1"/>
    </source>
</evidence>
<dbReference type="KEGG" id="aym:YM304_00880"/>
<protein>
    <recommendedName>
        <fullName evidence="6">Dioxygenase</fullName>
        <ecNumber evidence="6">1.13.11.-</ecNumber>
    </recommendedName>
</protein>
<evidence type="ECO:0000256" key="2">
    <source>
        <dbReference type="ARBA" id="ARBA00022723"/>
    </source>
</evidence>
<organism evidence="7 8">
    <name type="scientific">Ilumatobacter coccineus (strain NBRC 103263 / KCTC 29153 / YM16-304)</name>
    <dbReference type="NCBI Taxonomy" id="1313172"/>
    <lineage>
        <taxon>Bacteria</taxon>
        <taxon>Bacillati</taxon>
        <taxon>Actinomycetota</taxon>
        <taxon>Acidimicrobiia</taxon>
        <taxon>Acidimicrobiales</taxon>
        <taxon>Ilumatobacteraceae</taxon>
        <taxon>Ilumatobacter</taxon>
    </lineage>
</organism>
<dbReference type="GO" id="GO:0016121">
    <property type="term" value="P:carotene catabolic process"/>
    <property type="evidence" value="ECO:0007669"/>
    <property type="project" value="TreeGrafter"/>
</dbReference>
<feature type="binding site" evidence="5">
    <location>
        <position position="276"/>
    </location>
    <ligand>
        <name>Fe cation</name>
        <dbReference type="ChEBI" id="CHEBI:24875"/>
        <note>catalytic</note>
    </ligand>
</feature>
<evidence type="ECO:0000256" key="6">
    <source>
        <dbReference type="RuleBase" id="RU364048"/>
    </source>
</evidence>
<keyword evidence="4 5" id="KW-0408">Iron</keyword>
<dbReference type="PANTHER" id="PTHR10543:SF89">
    <property type="entry name" value="CAROTENOID 9,10(9',10')-CLEAVAGE DIOXYGENASE 1"/>
    <property type="match status" value="1"/>
</dbReference>
<evidence type="ECO:0000256" key="3">
    <source>
        <dbReference type="ARBA" id="ARBA00023002"/>
    </source>
</evidence>
<gene>
    <name evidence="7" type="ORF">YM304_00880</name>
</gene>
<evidence type="ECO:0000313" key="8">
    <source>
        <dbReference type="Proteomes" id="UP000011863"/>
    </source>
</evidence>
<dbReference type="Pfam" id="PF03055">
    <property type="entry name" value="RPE65"/>
    <property type="match status" value="1"/>
</dbReference>
<keyword evidence="3 6" id="KW-0560">Oxidoreductase</keyword>
<keyword evidence="2 5" id="KW-0479">Metal-binding</keyword>
<dbReference type="GO" id="GO:0010436">
    <property type="term" value="F:carotenoid dioxygenase activity"/>
    <property type="evidence" value="ECO:0007669"/>
    <property type="project" value="TreeGrafter"/>
</dbReference>
<name>A0A6C7E1J2_ILUCY</name>
<accession>A0A6C7E1J2</accession>
<keyword evidence="8" id="KW-1185">Reference proteome</keyword>